<dbReference type="AlphaFoldDB" id="A0A0U5JQ70"/>
<proteinExistence type="predicted"/>
<dbReference type="EMBL" id="LN887371">
    <property type="protein sequence ID" value="CUR38664.1"/>
    <property type="molecule type" value="Genomic_DNA"/>
</dbReference>
<evidence type="ECO:0000313" key="2">
    <source>
        <dbReference type="EMBL" id="CUR38664.1"/>
    </source>
</evidence>
<dbReference type="Pfam" id="PF07274">
    <property type="entry name" value="DUF1440"/>
    <property type="match status" value="1"/>
</dbReference>
<reference evidence="2" key="1">
    <citation type="submission" date="2015-10" db="EMBL/GenBank/DDBJ databases">
        <authorList>
            <person name="Gilbert D.G."/>
        </authorList>
    </citation>
    <scope>NUCLEOTIDE SEQUENCE</scope>
    <source>
        <strain evidence="2">3c6</strain>
    </source>
</reference>
<protein>
    <recommendedName>
        <fullName evidence="3">DUF1440 domain-containing protein</fullName>
    </recommendedName>
</protein>
<sequence length="166" mass="18421">MVIEVNKINWGKSITVGITAGLVAGLVKLGWENILPPRTPERDQTNPPQKMLEQFGVPAQITHATYTYSGQQLPWVSYVVHFSFSASFGVLYSIGGQLAPWIKKGDGVLFGIAVWDFFHLKLMPLMGTVPAAKDQPLEEHVSEFLGHAIWMWTIDALIKSKEESGK</sequence>
<name>A0A0U5JQ70_LIMRT</name>
<keyword evidence="1" id="KW-0812">Transmembrane</keyword>
<evidence type="ECO:0008006" key="3">
    <source>
        <dbReference type="Google" id="ProtNLM"/>
    </source>
</evidence>
<keyword evidence="1" id="KW-0472">Membrane</keyword>
<feature type="transmembrane region" description="Helical" evidence="1">
    <location>
        <begin position="75"/>
        <end position="94"/>
    </location>
</feature>
<evidence type="ECO:0000256" key="1">
    <source>
        <dbReference type="SAM" id="Phobius"/>
    </source>
</evidence>
<keyword evidence="1" id="KW-1133">Transmembrane helix</keyword>
<accession>A0A0U5JQ70</accession>
<organism evidence="2">
    <name type="scientific">Limosilactobacillus reuteri</name>
    <name type="common">Lactobacillus reuteri</name>
    <dbReference type="NCBI Taxonomy" id="1598"/>
    <lineage>
        <taxon>Bacteria</taxon>
        <taxon>Bacillati</taxon>
        <taxon>Bacillota</taxon>
        <taxon>Bacilli</taxon>
        <taxon>Lactobacillales</taxon>
        <taxon>Lactobacillaceae</taxon>
        <taxon>Limosilactobacillus</taxon>
    </lineage>
</organism>
<dbReference type="InterPro" id="IPR009898">
    <property type="entry name" value="DUF1440"/>
</dbReference>
<gene>
    <name evidence="2" type="ORF">LRLP16767_LR3C6_00623</name>
</gene>
<feature type="transmembrane region" description="Helical" evidence="1">
    <location>
        <begin position="12"/>
        <end position="31"/>
    </location>
</feature>